<reference evidence="6 7" key="1">
    <citation type="submission" date="2024-05" db="EMBL/GenBank/DDBJ databases">
        <title>Genome sequencing and assembly of Indian major carp, Cirrhinus mrigala (Hamilton, 1822).</title>
        <authorList>
            <person name="Mohindra V."/>
            <person name="Chowdhury L.M."/>
            <person name="Lal K."/>
            <person name="Jena J.K."/>
        </authorList>
    </citation>
    <scope>NUCLEOTIDE SEQUENCE [LARGE SCALE GENOMIC DNA]</scope>
    <source>
        <strain evidence="6">CM1030</strain>
        <tissue evidence="6">Blood</tissue>
    </source>
</reference>
<evidence type="ECO:0000313" key="6">
    <source>
        <dbReference type="EMBL" id="KAL0197445.1"/>
    </source>
</evidence>
<comment type="caution">
    <text evidence="6">The sequence shown here is derived from an EMBL/GenBank/DDBJ whole genome shotgun (WGS) entry which is preliminary data.</text>
</comment>
<dbReference type="GO" id="GO:0016020">
    <property type="term" value="C:membrane"/>
    <property type="evidence" value="ECO:0007669"/>
    <property type="project" value="UniProtKB-SubCell"/>
</dbReference>
<evidence type="ECO:0000256" key="3">
    <source>
        <dbReference type="ARBA" id="ARBA00023136"/>
    </source>
</evidence>
<protein>
    <recommendedName>
        <fullName evidence="5">Integrin alpha second immunoglobulin-like domain-containing protein</fullName>
    </recommendedName>
</protein>
<evidence type="ECO:0000256" key="2">
    <source>
        <dbReference type="ARBA" id="ARBA00023037"/>
    </source>
</evidence>
<proteinExistence type="predicted"/>
<keyword evidence="3" id="KW-0472">Membrane</keyword>
<feature type="non-terminal residue" evidence="6">
    <location>
        <position position="56"/>
    </location>
</feature>
<dbReference type="GO" id="GO:0007229">
    <property type="term" value="P:integrin-mediated signaling pathway"/>
    <property type="evidence" value="ECO:0007669"/>
    <property type="project" value="UniProtKB-KW"/>
</dbReference>
<dbReference type="EMBL" id="JAMKFB020000003">
    <property type="protein sequence ID" value="KAL0197445.1"/>
    <property type="molecule type" value="Genomic_DNA"/>
</dbReference>
<accession>A0ABD0RFY8</accession>
<name>A0ABD0RFY8_CIRMR</name>
<dbReference type="InterPro" id="IPR032695">
    <property type="entry name" value="Integrin_dom_sf"/>
</dbReference>
<dbReference type="InterPro" id="IPR048285">
    <property type="entry name" value="Integrin_alpha_Ig-like_2"/>
</dbReference>
<dbReference type="Gene3D" id="2.60.40.1510">
    <property type="entry name" value="ntegrin, alpha v. Chain A, domain 3"/>
    <property type="match status" value="1"/>
</dbReference>
<keyword evidence="2" id="KW-0401">Integrin</keyword>
<dbReference type="Pfam" id="PF20805">
    <property type="entry name" value="Integrin_A_Ig_2"/>
    <property type="match status" value="1"/>
</dbReference>
<feature type="non-terminal residue" evidence="6">
    <location>
        <position position="1"/>
    </location>
</feature>
<sequence length="56" mass="6260">QDSHQVFSYTTDKKKLKLMVNVSNVHSQNRKGEDAYGAFLNVTIPTSLSYSSAKPK</sequence>
<evidence type="ECO:0000256" key="1">
    <source>
        <dbReference type="ARBA" id="ARBA00004479"/>
    </source>
</evidence>
<evidence type="ECO:0000313" key="7">
    <source>
        <dbReference type="Proteomes" id="UP001529510"/>
    </source>
</evidence>
<gene>
    <name evidence="6" type="ORF">M9458_005985</name>
</gene>
<dbReference type="AlphaFoldDB" id="A0ABD0RFY8"/>
<dbReference type="Proteomes" id="UP001529510">
    <property type="component" value="Unassembled WGS sequence"/>
</dbReference>
<keyword evidence="7" id="KW-1185">Reference proteome</keyword>
<comment type="subcellular location">
    <subcellularLocation>
        <location evidence="1">Membrane</location>
        <topology evidence="1">Single-pass type I membrane protein</topology>
    </subcellularLocation>
</comment>
<evidence type="ECO:0000256" key="4">
    <source>
        <dbReference type="ARBA" id="ARBA00023180"/>
    </source>
</evidence>
<keyword evidence="4" id="KW-0325">Glycoprotein</keyword>
<evidence type="ECO:0000259" key="5">
    <source>
        <dbReference type="Pfam" id="PF20805"/>
    </source>
</evidence>
<dbReference type="SUPFAM" id="SSF69179">
    <property type="entry name" value="Integrin domains"/>
    <property type="match status" value="1"/>
</dbReference>
<feature type="domain" description="Integrin alpha second immunoglobulin-like" evidence="5">
    <location>
        <begin position="9"/>
        <end position="54"/>
    </location>
</feature>
<organism evidence="6 7">
    <name type="scientific">Cirrhinus mrigala</name>
    <name type="common">Mrigala</name>
    <dbReference type="NCBI Taxonomy" id="683832"/>
    <lineage>
        <taxon>Eukaryota</taxon>
        <taxon>Metazoa</taxon>
        <taxon>Chordata</taxon>
        <taxon>Craniata</taxon>
        <taxon>Vertebrata</taxon>
        <taxon>Euteleostomi</taxon>
        <taxon>Actinopterygii</taxon>
        <taxon>Neopterygii</taxon>
        <taxon>Teleostei</taxon>
        <taxon>Ostariophysi</taxon>
        <taxon>Cypriniformes</taxon>
        <taxon>Cyprinidae</taxon>
        <taxon>Labeoninae</taxon>
        <taxon>Labeonini</taxon>
        <taxon>Cirrhinus</taxon>
    </lineage>
</organism>